<dbReference type="EMBL" id="JACRJB010000014">
    <property type="protein sequence ID" value="MBI5128951.1"/>
    <property type="molecule type" value="Genomic_DNA"/>
</dbReference>
<sequence length="121" mass="13549">MQFLKFVGIVHCRPTPIAVLTPRGTVRTRKAVPNGCQRYPKGSPVDWLDQGHVTAGVWCIGCRHHADMRLDALPRLPWARIGIAMLCTGCGTPGFVDIKPNWHDHERFAMSHSPGRRTRSL</sequence>
<dbReference type="AlphaFoldDB" id="A0A933RUN5"/>
<organism evidence="1 2">
    <name type="scientific">Rhodopseudomonas palustris</name>
    <dbReference type="NCBI Taxonomy" id="1076"/>
    <lineage>
        <taxon>Bacteria</taxon>
        <taxon>Pseudomonadati</taxon>
        <taxon>Pseudomonadota</taxon>
        <taxon>Alphaproteobacteria</taxon>
        <taxon>Hyphomicrobiales</taxon>
        <taxon>Nitrobacteraceae</taxon>
        <taxon>Rhodopseudomonas</taxon>
    </lineage>
</organism>
<protein>
    <submittedName>
        <fullName evidence="1">Uncharacterized protein</fullName>
    </submittedName>
</protein>
<proteinExistence type="predicted"/>
<gene>
    <name evidence="1" type="ORF">HZA66_05885</name>
</gene>
<evidence type="ECO:0000313" key="2">
    <source>
        <dbReference type="Proteomes" id="UP000782519"/>
    </source>
</evidence>
<accession>A0A933RUN5</accession>
<dbReference type="Proteomes" id="UP000782519">
    <property type="component" value="Unassembled WGS sequence"/>
</dbReference>
<comment type="caution">
    <text evidence="1">The sequence shown here is derived from an EMBL/GenBank/DDBJ whole genome shotgun (WGS) entry which is preliminary data.</text>
</comment>
<reference evidence="1" key="1">
    <citation type="submission" date="2020-07" db="EMBL/GenBank/DDBJ databases">
        <title>Huge and variable diversity of episymbiotic CPR bacteria and DPANN archaea in groundwater ecosystems.</title>
        <authorList>
            <person name="He C.Y."/>
            <person name="Keren R."/>
            <person name="Whittaker M."/>
            <person name="Farag I.F."/>
            <person name="Doudna J."/>
            <person name="Cate J.H.D."/>
            <person name="Banfield J.F."/>
        </authorList>
    </citation>
    <scope>NUCLEOTIDE SEQUENCE</scope>
    <source>
        <strain evidence="1">NC_groundwater_1818_Pr3_B-0.1um_66_35</strain>
    </source>
</reference>
<name>A0A933RUN5_RHOPL</name>
<evidence type="ECO:0000313" key="1">
    <source>
        <dbReference type="EMBL" id="MBI5128951.1"/>
    </source>
</evidence>